<reference evidence="1" key="2">
    <citation type="submission" date="2025-05" db="UniProtKB">
        <authorList>
            <consortium name="Ensembl"/>
        </authorList>
    </citation>
    <scope>IDENTIFICATION</scope>
</reference>
<organism evidence="1 2">
    <name type="scientific">Oncorhynchus tshawytscha</name>
    <name type="common">Chinook salmon</name>
    <name type="synonym">Salmo tshawytscha</name>
    <dbReference type="NCBI Taxonomy" id="74940"/>
    <lineage>
        <taxon>Eukaryota</taxon>
        <taxon>Metazoa</taxon>
        <taxon>Chordata</taxon>
        <taxon>Craniata</taxon>
        <taxon>Vertebrata</taxon>
        <taxon>Euteleostomi</taxon>
        <taxon>Actinopterygii</taxon>
        <taxon>Neopterygii</taxon>
        <taxon>Teleostei</taxon>
        <taxon>Protacanthopterygii</taxon>
        <taxon>Salmoniformes</taxon>
        <taxon>Salmonidae</taxon>
        <taxon>Salmoninae</taxon>
        <taxon>Oncorhynchus</taxon>
    </lineage>
</organism>
<dbReference type="Ensembl" id="ENSOTST00005181858.1">
    <property type="protein sequence ID" value="ENSOTSP00005123412.1"/>
    <property type="gene ID" value="ENSOTSG00005073478.1"/>
</dbReference>
<sequence>MDIRTVEICPFGLMTPNLRFLVFVRCRVGEQMIFACVVPSVKHGGGGVMLWGCFDGDTVCDLFRIQGTLNQHGYHSILQRYARPSGLRLVGLSFVFQHDNVPKYTSRLCKGCLNKNESDGVFHQMTWPPQSPDLNPIEMVWDGLDHRVKEKQPTSAQHMWKLLQDYWKSIPSDYLMKLVERMPREYFE</sequence>
<dbReference type="PANTHER" id="PTHR23022">
    <property type="entry name" value="TRANSPOSABLE ELEMENT-RELATED"/>
    <property type="match status" value="1"/>
</dbReference>
<accession>A0AAZ3Q2I6</accession>
<dbReference type="AlphaFoldDB" id="A0AAZ3Q2I6"/>
<dbReference type="Gene3D" id="3.30.420.10">
    <property type="entry name" value="Ribonuclease H-like superfamily/Ribonuclease H"/>
    <property type="match status" value="1"/>
</dbReference>
<reference evidence="2" key="1">
    <citation type="journal article" date="2018" name="PLoS ONE">
        <title>Chinook salmon (Oncorhynchus tshawytscha) genome and transcriptome.</title>
        <authorList>
            <person name="Christensen K.A."/>
            <person name="Leong J.S."/>
            <person name="Sakhrani D."/>
            <person name="Biagi C.A."/>
            <person name="Minkley D.R."/>
            <person name="Withler R.E."/>
            <person name="Rondeau E.B."/>
            <person name="Koop B.F."/>
            <person name="Devlin R.H."/>
        </authorList>
    </citation>
    <scope>NUCLEOTIDE SEQUENCE [LARGE SCALE GENOMIC DNA]</scope>
</reference>
<dbReference type="GeneTree" id="ENSGT00940000166084"/>
<dbReference type="PANTHER" id="PTHR23022:SF135">
    <property type="entry name" value="SI:DKEY-77F5.3"/>
    <property type="match status" value="1"/>
</dbReference>
<protein>
    <recommendedName>
        <fullName evidence="3">Tc1-like transposase DDE domain-containing protein</fullName>
    </recommendedName>
</protein>
<dbReference type="InterPro" id="IPR036397">
    <property type="entry name" value="RNaseH_sf"/>
</dbReference>
<evidence type="ECO:0008006" key="3">
    <source>
        <dbReference type="Google" id="ProtNLM"/>
    </source>
</evidence>
<keyword evidence="2" id="KW-1185">Reference proteome</keyword>
<evidence type="ECO:0000313" key="1">
    <source>
        <dbReference type="Ensembl" id="ENSOTSP00005123412.1"/>
    </source>
</evidence>
<dbReference type="Ensembl" id="ENSOTST00005175547.1">
    <property type="protein sequence ID" value="ENSOTSP00005153692.1"/>
    <property type="gene ID" value="ENSOTSG00005073478.1"/>
</dbReference>
<evidence type="ECO:0000313" key="2">
    <source>
        <dbReference type="Proteomes" id="UP000694402"/>
    </source>
</evidence>
<dbReference type="GO" id="GO:0003676">
    <property type="term" value="F:nucleic acid binding"/>
    <property type="evidence" value="ECO:0007669"/>
    <property type="project" value="InterPro"/>
</dbReference>
<proteinExistence type="predicted"/>
<name>A0AAZ3Q2I6_ONCTS</name>
<dbReference type="Proteomes" id="UP000694402">
    <property type="component" value="Unassembled WGS sequence"/>
</dbReference>
<dbReference type="InterPro" id="IPR052338">
    <property type="entry name" value="Transposase_5"/>
</dbReference>